<dbReference type="OrthoDB" id="5809727at2759"/>
<reference evidence="1" key="1">
    <citation type="submission" date="2012-08" db="EMBL/GenBank/DDBJ databases">
        <title>The Genome Sequence of Wuchereria bancrofti.</title>
        <authorList>
            <consortium name="The Broad Institute Genome Sequencing Platform"/>
            <consortium name="Broad Institute Genome Sequencing Center for Infectious Disease"/>
            <person name="Nutman T.B."/>
            <person name="Fink D.L."/>
            <person name="Russ C."/>
            <person name="Young S."/>
            <person name="Zeng Q."/>
            <person name="Koehrsen M."/>
            <person name="Alvarado L."/>
            <person name="Berlin A."/>
            <person name="Borenstein D."/>
            <person name="Chapman S.B."/>
            <person name="Chen Z."/>
            <person name="Engels R."/>
            <person name="Freedman E."/>
            <person name="Gellesch M."/>
            <person name="Goldberg J."/>
            <person name="Griggs A."/>
            <person name="Gujja S."/>
            <person name="Heilman E.R."/>
            <person name="Heiman D."/>
            <person name="Hepburn T."/>
            <person name="Howarth C."/>
            <person name="Jen D."/>
            <person name="Larson L."/>
            <person name="Lewis B."/>
            <person name="Mehta T."/>
            <person name="Park D."/>
            <person name="Pearson M."/>
            <person name="Richards J."/>
            <person name="Roberts A."/>
            <person name="Saif S."/>
            <person name="Shea T."/>
            <person name="Shenoy N."/>
            <person name="Sisk P."/>
            <person name="Stolte C."/>
            <person name="Sykes S."/>
            <person name="Walk T."/>
            <person name="White J."/>
            <person name="Yandava C."/>
            <person name="Haas B."/>
            <person name="Henn M.R."/>
            <person name="Nusbaum C."/>
            <person name="Birren B."/>
        </authorList>
    </citation>
    <scope>NUCLEOTIDE SEQUENCE</scope>
</reference>
<dbReference type="EMBL" id="ADBV01005284">
    <property type="protein sequence ID" value="EJW79626.1"/>
    <property type="molecule type" value="Genomic_DNA"/>
</dbReference>
<dbReference type="EMBL" id="UYWW01009239">
    <property type="protein sequence ID" value="VDM16496.1"/>
    <property type="molecule type" value="Genomic_DNA"/>
</dbReference>
<evidence type="ECO:0000313" key="4">
    <source>
        <dbReference type="Proteomes" id="UP000270924"/>
    </source>
</evidence>
<reference evidence="3" key="2">
    <citation type="submission" date="2012-08" db="EMBL/GenBank/DDBJ databases">
        <title>The Genome Sequence of Wuchereria bancrofti.</title>
        <authorList>
            <person name="Nutman T.B."/>
            <person name="Fink D.L."/>
            <person name="Russ C."/>
            <person name="Young S."/>
            <person name="Zeng Q."/>
            <person name="Koehrsen M."/>
            <person name="Alvarado L."/>
            <person name="Berlin A."/>
            <person name="Chapman S.B."/>
            <person name="Chen Z."/>
            <person name="Freedman E."/>
            <person name="Gellesch M."/>
            <person name="Goldberg J."/>
            <person name="Griggs A."/>
            <person name="Gujja S."/>
            <person name="Heilman E.R."/>
            <person name="Heiman D."/>
            <person name="Hepburn T."/>
            <person name="Howarth C."/>
            <person name="Jen D."/>
            <person name="Larson L."/>
            <person name="Lewis B."/>
            <person name="Mehta T."/>
            <person name="Park D."/>
            <person name="Pearson M."/>
            <person name="Roberts A."/>
            <person name="Saif S."/>
            <person name="Shea T."/>
            <person name="Shenoy N."/>
            <person name="Sisk P."/>
            <person name="Stolte C."/>
            <person name="Sykes S."/>
            <person name="Walk T."/>
            <person name="White J."/>
            <person name="Yandava C."/>
            <person name="Haas B."/>
            <person name="Henn M.R."/>
            <person name="Nusbaum C."/>
            <person name="Birren B."/>
        </authorList>
    </citation>
    <scope>NUCLEOTIDE SEQUENCE [LARGE SCALE GENOMIC DNA]</scope>
    <source>
        <strain evidence="3">NA</strain>
    </source>
</reference>
<name>J9EB60_WUCBA</name>
<dbReference type="InParanoid" id="J9EB60"/>
<evidence type="ECO:0000313" key="1">
    <source>
        <dbReference type="EMBL" id="EJW79626.1"/>
    </source>
</evidence>
<evidence type="ECO:0000313" key="3">
    <source>
        <dbReference type="Proteomes" id="UP000004810"/>
    </source>
</evidence>
<keyword evidence="4" id="KW-1185">Reference proteome</keyword>
<accession>J9EB60</accession>
<dbReference type="Proteomes" id="UP000004810">
    <property type="component" value="Unassembled WGS sequence"/>
</dbReference>
<reference evidence="2 4" key="3">
    <citation type="submission" date="2018-11" db="EMBL/GenBank/DDBJ databases">
        <authorList>
            <consortium name="Pathogen Informatics"/>
        </authorList>
    </citation>
    <scope>NUCLEOTIDE SEQUENCE [LARGE SCALE GENOMIC DNA]</scope>
</reference>
<sequence length="87" mass="10236">MTSKLTDCFKSLRLVPVPFGEYQRNNSDTPPIMVNFRLPDLWRTVRIEFKNDEESLFTDRSTICKLSKVCASVVENLVRTTYYSLYF</sequence>
<dbReference type="AlphaFoldDB" id="J9EB60"/>
<dbReference type="Proteomes" id="UP000270924">
    <property type="component" value="Unassembled WGS sequence"/>
</dbReference>
<evidence type="ECO:0000313" key="2">
    <source>
        <dbReference type="EMBL" id="VDM16496.1"/>
    </source>
</evidence>
<protein>
    <submittedName>
        <fullName evidence="1">Uncharacterized protein</fullName>
    </submittedName>
</protein>
<proteinExistence type="predicted"/>
<gene>
    <name evidence="2" type="ORF">WBA_LOCUS9412</name>
    <name evidence="1" type="ORF">WUBG_09463</name>
</gene>
<organism evidence="1 3">
    <name type="scientific">Wuchereria bancrofti</name>
    <dbReference type="NCBI Taxonomy" id="6293"/>
    <lineage>
        <taxon>Eukaryota</taxon>
        <taxon>Metazoa</taxon>
        <taxon>Ecdysozoa</taxon>
        <taxon>Nematoda</taxon>
        <taxon>Chromadorea</taxon>
        <taxon>Rhabditida</taxon>
        <taxon>Spirurina</taxon>
        <taxon>Spiruromorpha</taxon>
        <taxon>Filarioidea</taxon>
        <taxon>Onchocercidae</taxon>
        <taxon>Wuchereria</taxon>
    </lineage>
</organism>